<dbReference type="PROSITE" id="PS50213">
    <property type="entry name" value="FAS1"/>
    <property type="match status" value="1"/>
</dbReference>
<reference evidence="1" key="1">
    <citation type="submission" date="2020-04" db="EMBL/GenBank/DDBJ databases">
        <authorList>
            <person name="Alioto T."/>
            <person name="Alioto T."/>
            <person name="Gomez Garrido J."/>
        </authorList>
    </citation>
    <scope>NUCLEOTIDE SEQUENCE</scope>
    <source>
        <strain evidence="1">A484AB</strain>
    </source>
</reference>
<evidence type="ECO:0000313" key="1">
    <source>
        <dbReference type="EMBL" id="CAB4014103.1"/>
    </source>
</evidence>
<dbReference type="OrthoDB" id="5988460at2759"/>
<keyword evidence="2" id="KW-1185">Reference proteome</keyword>
<sequence length="142" mass="15432">MNGVMVPPEGNIYNVLTATSTFSSFLKYVKTGGLQQVLQNPTPTTLLVPNDDAFGKLAHDVVEKMNDNHQFLVDVLEYHILETITCLAGFETGSVTTYEGEDISVTASGTKVVFNKNTTLIQANIIAYNGVMHVIDTVLLPP</sequence>
<dbReference type="PANTHER" id="PTHR10900">
    <property type="entry name" value="PERIOSTIN-RELATED"/>
    <property type="match status" value="1"/>
</dbReference>
<dbReference type="Proteomes" id="UP001152795">
    <property type="component" value="Unassembled WGS sequence"/>
</dbReference>
<dbReference type="SUPFAM" id="SSF82153">
    <property type="entry name" value="FAS1 domain"/>
    <property type="match status" value="1"/>
</dbReference>
<dbReference type="InterPro" id="IPR000782">
    <property type="entry name" value="FAS1_domain"/>
</dbReference>
<proteinExistence type="predicted"/>
<organism evidence="1 2">
    <name type="scientific">Paramuricea clavata</name>
    <name type="common">Red gorgonian</name>
    <name type="synonym">Violescent sea-whip</name>
    <dbReference type="NCBI Taxonomy" id="317549"/>
    <lineage>
        <taxon>Eukaryota</taxon>
        <taxon>Metazoa</taxon>
        <taxon>Cnidaria</taxon>
        <taxon>Anthozoa</taxon>
        <taxon>Octocorallia</taxon>
        <taxon>Malacalcyonacea</taxon>
        <taxon>Plexauridae</taxon>
        <taxon>Paramuricea</taxon>
    </lineage>
</organism>
<dbReference type="Pfam" id="PF02469">
    <property type="entry name" value="Fasciclin"/>
    <property type="match status" value="1"/>
</dbReference>
<dbReference type="AlphaFoldDB" id="A0A6S7IAX5"/>
<gene>
    <name evidence="1" type="ORF">PACLA_8A018742</name>
</gene>
<dbReference type="SMART" id="SM00554">
    <property type="entry name" value="FAS1"/>
    <property type="match status" value="1"/>
</dbReference>
<dbReference type="FunFam" id="2.30.180.10:FF:000032">
    <property type="entry name" value="Fasciclin domain-containing protein, putative"/>
    <property type="match status" value="1"/>
</dbReference>
<accession>A0A6S7IAX5</accession>
<protein>
    <submittedName>
        <fullName evidence="1">Uncharacterized protein</fullName>
    </submittedName>
</protein>
<dbReference type="InterPro" id="IPR036378">
    <property type="entry name" value="FAS1_dom_sf"/>
</dbReference>
<dbReference type="InterPro" id="IPR050904">
    <property type="entry name" value="Adhesion/Biosynth-related"/>
</dbReference>
<dbReference type="GO" id="GO:0005615">
    <property type="term" value="C:extracellular space"/>
    <property type="evidence" value="ECO:0007669"/>
    <property type="project" value="TreeGrafter"/>
</dbReference>
<comment type="caution">
    <text evidence="1">The sequence shown here is derived from an EMBL/GenBank/DDBJ whole genome shotgun (WGS) entry which is preliminary data.</text>
</comment>
<name>A0A6S7IAX5_PARCT</name>
<evidence type="ECO:0000313" key="2">
    <source>
        <dbReference type="Proteomes" id="UP001152795"/>
    </source>
</evidence>
<dbReference type="Gene3D" id="2.30.180.10">
    <property type="entry name" value="FAS1 domain"/>
    <property type="match status" value="1"/>
</dbReference>
<dbReference type="PANTHER" id="PTHR10900:SF77">
    <property type="entry name" value="FI19380P1"/>
    <property type="match status" value="1"/>
</dbReference>
<dbReference type="EMBL" id="CACRXK020008152">
    <property type="protein sequence ID" value="CAB4014103.1"/>
    <property type="molecule type" value="Genomic_DNA"/>
</dbReference>